<dbReference type="Proteomes" id="UP000728185">
    <property type="component" value="Unassembled WGS sequence"/>
</dbReference>
<feature type="region of interest" description="Disordered" evidence="1">
    <location>
        <begin position="19"/>
        <end position="49"/>
    </location>
</feature>
<evidence type="ECO:0000313" key="2">
    <source>
        <dbReference type="EMBL" id="KAA0199124.1"/>
    </source>
</evidence>
<reference evidence="2" key="1">
    <citation type="submission" date="2019-05" db="EMBL/GenBank/DDBJ databases">
        <title>Annotation for the trematode Fasciolopsis buski.</title>
        <authorList>
            <person name="Choi Y.-J."/>
        </authorList>
    </citation>
    <scope>NUCLEOTIDE SEQUENCE</scope>
    <source>
        <strain evidence="2">HT</strain>
        <tissue evidence="2">Whole worm</tissue>
    </source>
</reference>
<name>A0A8E0S228_9TREM</name>
<protein>
    <submittedName>
        <fullName evidence="2">Uncharacterized protein</fullName>
    </submittedName>
</protein>
<evidence type="ECO:0000313" key="3">
    <source>
        <dbReference type="Proteomes" id="UP000728185"/>
    </source>
</evidence>
<evidence type="ECO:0000256" key="1">
    <source>
        <dbReference type="SAM" id="MobiDB-lite"/>
    </source>
</evidence>
<dbReference type="AlphaFoldDB" id="A0A8E0S228"/>
<dbReference type="EMBL" id="LUCM01001316">
    <property type="protein sequence ID" value="KAA0199124.1"/>
    <property type="molecule type" value="Genomic_DNA"/>
</dbReference>
<proteinExistence type="predicted"/>
<keyword evidence="3" id="KW-1185">Reference proteome</keyword>
<organism evidence="2 3">
    <name type="scientific">Fasciolopsis buskii</name>
    <dbReference type="NCBI Taxonomy" id="27845"/>
    <lineage>
        <taxon>Eukaryota</taxon>
        <taxon>Metazoa</taxon>
        <taxon>Spiralia</taxon>
        <taxon>Lophotrochozoa</taxon>
        <taxon>Platyhelminthes</taxon>
        <taxon>Trematoda</taxon>
        <taxon>Digenea</taxon>
        <taxon>Plagiorchiida</taxon>
        <taxon>Echinostomata</taxon>
        <taxon>Echinostomatoidea</taxon>
        <taxon>Fasciolidae</taxon>
        <taxon>Fasciolopsis</taxon>
    </lineage>
</organism>
<comment type="caution">
    <text evidence="2">The sequence shown here is derived from an EMBL/GenBank/DDBJ whole genome shotgun (WGS) entry which is preliminary data.</text>
</comment>
<dbReference type="OrthoDB" id="6261260at2759"/>
<gene>
    <name evidence="2" type="ORF">FBUS_04450</name>
</gene>
<sequence>MDTDDKYDMSFEDIQKAIMENLPPDQTDSSNSRVREETDSPVTLYTRPPPSELFRLSEEDQVGNFKLYNLLKQIEFERLRKALSTYSGEEDIPNLANGINEKTNKNTLSQKRLTTSLKREWPVMKKSQRQRDAAFQKYIPNEKTILTKIEDQKMMSELAPIQYEEQDVLNFLKRTSDMYKQKRIFTCNDSARGDTEASFSPVIPLLPHNLNGTSSTRKMYCSLQQNIASGIQKKLGHTGMDRSKLESQSSAMFAILSWLASLVVHPIQYESGLQLRTTGLLRAATIKKKESSSASTLTNEPEIHILFSLNGLGSNGWCKSDKEIVKMINRTCLNAVSEPYLDRLRNWSFDKSLLRSAGCSEFDELIMSLDGSADHMTGFSVKSDVNNLWDQSTDADLPSIRSGYAQFNNDSDLKWNNFIGQYPKRHSQSTSCDRVAIEWTEHELSDVLIEVNLRQIPTDQVDQIIFTIMYQLDQARLDLIGYRLGWIDDMNSTDSHAVLGLAFRGLSAWIRAKAVCTSIHNHFCRKSPLTDAIRCIGSRYKYIVHKKMVSMKCLFFTSWFGPRLPDVTNMSPVKMARAKHQAAALLTQPHSCWIVSVQSADVILTLPFCAGFLLSSIISLILDRYGFKLHYMGTLDSMNEERNYHKLNNFIRTTIRLDKCHCEKTQEEEEEERNRTIVLWLQRENCAHHLNHLIMELEKALPLEKYNKTDSCHWKIGIMLCTEDLPQCFSFEKMIKVIKSYYSLFVLFQLPDRQPSLDEPEVSIIPVSCPPTEDCSSLALLLLRVCERNDTNRITGHRPGLGNNSNTASALFSFILSYIQWRHGTPPTDGHPSILAIKWLPSIHVPYGTEYALRKCLTGSCSLALDNQEDSDHGSDCATGVILLYGNYLNELGRKLNKKSHIVCITDIRQIERYDSPISSLSAGFCCQLNKRSAFCGSLMSHDVQVHIIFDFSLVLQLANLDEKILQLGENQIPYLEIYDDVLNEWSDNYKELNILLIQYENECDIFEEYISLEQLETRKSHACEFIRVCDLLRSEHFLVAGMRYGYLGQEQLDRITDDHAALNFVKEKVKLI</sequence>
<accession>A0A8E0S228</accession>